<keyword evidence="1" id="KW-0812">Transmembrane</keyword>
<dbReference type="RefSeq" id="WP_092119547.1">
    <property type="nucleotide sequence ID" value="NZ_FMXO01000008.1"/>
</dbReference>
<reference evidence="2 3" key="1">
    <citation type="submission" date="2016-10" db="EMBL/GenBank/DDBJ databases">
        <authorList>
            <person name="de Groot N.N."/>
        </authorList>
    </citation>
    <scope>NUCLEOTIDE SEQUENCE [LARGE SCALE GENOMIC DNA]</scope>
    <source>
        <strain evidence="2 3">ASO4-2</strain>
    </source>
</reference>
<gene>
    <name evidence="2" type="ORF">SAMN05660653_01523</name>
</gene>
<dbReference type="OrthoDB" id="9806641at2"/>
<dbReference type="STRING" id="617002.SAMN05660653_01523"/>
<dbReference type="AlphaFoldDB" id="A0A1G6CH23"/>
<dbReference type="EMBL" id="FMXO01000008">
    <property type="protein sequence ID" value="SDB32204.1"/>
    <property type="molecule type" value="Genomic_DNA"/>
</dbReference>
<evidence type="ECO:0000256" key="1">
    <source>
        <dbReference type="SAM" id="Phobius"/>
    </source>
</evidence>
<keyword evidence="1" id="KW-0472">Membrane</keyword>
<evidence type="ECO:0008006" key="4">
    <source>
        <dbReference type="Google" id="ProtNLM"/>
    </source>
</evidence>
<dbReference type="Proteomes" id="UP000198771">
    <property type="component" value="Unassembled WGS sequence"/>
</dbReference>
<accession>A0A1G6CH23</accession>
<evidence type="ECO:0000313" key="2">
    <source>
        <dbReference type="EMBL" id="SDB32204.1"/>
    </source>
</evidence>
<keyword evidence="3" id="KW-1185">Reference proteome</keyword>
<name>A0A1G6CH23_9BACT</name>
<proteinExistence type="predicted"/>
<protein>
    <recommendedName>
        <fullName evidence="4">DUF3108 domain-containing protein</fullName>
    </recommendedName>
</protein>
<evidence type="ECO:0000313" key="3">
    <source>
        <dbReference type="Proteomes" id="UP000198771"/>
    </source>
</evidence>
<dbReference type="InterPro" id="IPR021457">
    <property type="entry name" value="DUF3108"/>
</dbReference>
<organism evidence="2 3">
    <name type="scientific">Desulfonatronum thiosulfatophilum</name>
    <dbReference type="NCBI Taxonomy" id="617002"/>
    <lineage>
        <taxon>Bacteria</taxon>
        <taxon>Pseudomonadati</taxon>
        <taxon>Thermodesulfobacteriota</taxon>
        <taxon>Desulfovibrionia</taxon>
        <taxon>Desulfovibrionales</taxon>
        <taxon>Desulfonatronaceae</taxon>
        <taxon>Desulfonatronum</taxon>
    </lineage>
</organism>
<dbReference type="Pfam" id="PF11306">
    <property type="entry name" value="DUF3108"/>
    <property type="match status" value="1"/>
</dbReference>
<sequence>MINHVKSTLLRNTVISVIQRRISMRPFWSFVLFVVVCLAGLGLFRMESDAAQGEEHIEFSFSPGEVLRYNVRWGVIPAAHATLEVHPMVELDGRLAHHFVMTTRTNSFADYFYRYRNHIDSFTDIDMSRSLNFNKREEERSRRRNVDVHFNWTRGVAQVTENGRTRDGAELVNGTFDPLSIFYVFRSRPLHVGAELSVPVSDGKKLVHGVAKVVAREEISIEGRVFDCFIVEPDLKDLGGVFQKSPDAALQIWVTADESRLPVRVRSKVVVGYFTAELDLET</sequence>
<keyword evidence="1" id="KW-1133">Transmembrane helix</keyword>
<feature type="transmembrane region" description="Helical" evidence="1">
    <location>
        <begin position="27"/>
        <end position="46"/>
    </location>
</feature>